<proteinExistence type="predicted"/>
<dbReference type="STRING" id="2309.CF15_03510"/>
<name>A0A0V8RUY9_PYROC</name>
<dbReference type="Proteomes" id="UP000053352">
    <property type="component" value="Unassembled WGS sequence"/>
</dbReference>
<reference evidence="1 2" key="1">
    <citation type="submission" date="2015-11" db="EMBL/GenBank/DDBJ databases">
        <title>Genome sequence of Pyrodictium occultum PL-19, a marine hyperthermophilic archaeon isolated from Volcano, Italy.</title>
        <authorList>
            <person name="Utturkar S."/>
            <person name="Huber H."/>
            <person name="Leptihn S."/>
            <person name="Brown S."/>
            <person name="Stetter K.O."/>
            <person name="Podar M."/>
        </authorList>
    </citation>
    <scope>NUCLEOTIDE SEQUENCE [LARGE SCALE GENOMIC DNA]</scope>
    <source>
        <strain evidence="1 2">PL-19</strain>
    </source>
</reference>
<evidence type="ECO:0000313" key="2">
    <source>
        <dbReference type="Proteomes" id="UP000053352"/>
    </source>
</evidence>
<dbReference type="SUPFAM" id="SSF56300">
    <property type="entry name" value="Metallo-dependent phosphatases"/>
    <property type="match status" value="1"/>
</dbReference>
<accession>A0A0V8RUY9</accession>
<gene>
    <name evidence="1" type="ORF">CF15_03510</name>
</gene>
<keyword evidence="2" id="KW-1185">Reference proteome</keyword>
<evidence type="ECO:0000313" key="1">
    <source>
        <dbReference type="EMBL" id="KSW11879.1"/>
    </source>
</evidence>
<dbReference type="EMBL" id="LNTB01000001">
    <property type="protein sequence ID" value="KSW11879.1"/>
    <property type="molecule type" value="Genomic_DNA"/>
</dbReference>
<sequence length="190" mass="19976">MRIGAYRRRVPERGGLDAAILVGAPPASREAARLGKLGYPVYSLPGRGDDHYLARLLSAHSVSVEGHLAYQGQGVYIAGVGGREPLANLQSLDREIREAKPARLILATEYPPHGLFDASGLGVSRGLFELLEAVEKWRPEVVVIGGCSSPGAASIGGILYVCLGRRGCSALIELGEEVDALVECPGTGSC</sequence>
<dbReference type="AlphaFoldDB" id="A0A0V8RUY9"/>
<organism evidence="1 2">
    <name type="scientific">Pyrodictium occultum</name>
    <dbReference type="NCBI Taxonomy" id="2309"/>
    <lineage>
        <taxon>Archaea</taxon>
        <taxon>Thermoproteota</taxon>
        <taxon>Thermoprotei</taxon>
        <taxon>Desulfurococcales</taxon>
        <taxon>Pyrodictiaceae</taxon>
        <taxon>Pyrodictium</taxon>
    </lineage>
</organism>
<dbReference type="OrthoDB" id="15308at2157"/>
<comment type="caution">
    <text evidence="1">The sequence shown here is derived from an EMBL/GenBank/DDBJ whole genome shotgun (WGS) entry which is preliminary data.</text>
</comment>
<dbReference type="RefSeq" id="WP_058370557.1">
    <property type="nucleotide sequence ID" value="NZ_LNTB01000001.1"/>
</dbReference>
<dbReference type="InterPro" id="IPR029052">
    <property type="entry name" value="Metallo-depent_PP-like"/>
</dbReference>
<dbReference type="Gene3D" id="3.60.21.10">
    <property type="match status" value="1"/>
</dbReference>
<protein>
    <submittedName>
        <fullName evidence="1">Uncharacterized protein</fullName>
    </submittedName>
</protein>